<protein>
    <submittedName>
        <fullName evidence="3">PA2169 family four-helix-bundle protein</fullName>
    </submittedName>
</protein>
<dbReference type="Gene3D" id="1.20.1260.10">
    <property type="match status" value="1"/>
</dbReference>
<evidence type="ECO:0000313" key="4">
    <source>
        <dbReference type="Proteomes" id="UP001363460"/>
    </source>
</evidence>
<dbReference type="Pfam" id="PF09537">
    <property type="entry name" value="DUF2383"/>
    <property type="match status" value="1"/>
</dbReference>
<proteinExistence type="predicted"/>
<dbReference type="RefSeq" id="WP_338577850.1">
    <property type="nucleotide sequence ID" value="NZ_CP146369.1"/>
</dbReference>
<sequence length="160" mass="17745">MAGNSHDIKILNGLVEGLVDSADGYHQAALETADDAYRTWFEARAGERRRLAEAFKAAVRERGGSPEEDRSILAKAQRAFRDVSHALLRSEVSMIDTIENGEEQLKARFERALADDALSATAKESIRRAYGEVRAGRDQTSALKRGLDARREADDPLYPK</sequence>
<accession>A0ABZ2ICY2</accession>
<dbReference type="InterPro" id="IPR019052">
    <property type="entry name" value="DUF2383"/>
</dbReference>
<gene>
    <name evidence="3" type="ORF">V8J38_03105</name>
</gene>
<name>A0ABZ2ICY2_9CAUL</name>
<feature type="compositionally biased region" description="Basic and acidic residues" evidence="1">
    <location>
        <begin position="145"/>
        <end position="154"/>
    </location>
</feature>
<dbReference type="InterPro" id="IPR011971">
    <property type="entry name" value="CHP02284"/>
</dbReference>
<dbReference type="InterPro" id="IPR012347">
    <property type="entry name" value="Ferritin-like"/>
</dbReference>
<feature type="domain" description="DUF2383" evidence="2">
    <location>
        <begin position="8"/>
        <end position="114"/>
    </location>
</feature>
<dbReference type="Proteomes" id="UP001363460">
    <property type="component" value="Chromosome"/>
</dbReference>
<feature type="region of interest" description="Disordered" evidence="1">
    <location>
        <begin position="141"/>
        <end position="160"/>
    </location>
</feature>
<evidence type="ECO:0000313" key="3">
    <source>
        <dbReference type="EMBL" id="WWT55441.1"/>
    </source>
</evidence>
<organism evidence="3 4">
    <name type="scientific">Brevundimonas olei</name>
    <dbReference type="NCBI Taxonomy" id="657642"/>
    <lineage>
        <taxon>Bacteria</taxon>
        <taxon>Pseudomonadati</taxon>
        <taxon>Pseudomonadota</taxon>
        <taxon>Alphaproteobacteria</taxon>
        <taxon>Caulobacterales</taxon>
        <taxon>Caulobacteraceae</taxon>
        <taxon>Brevundimonas</taxon>
    </lineage>
</organism>
<evidence type="ECO:0000256" key="1">
    <source>
        <dbReference type="SAM" id="MobiDB-lite"/>
    </source>
</evidence>
<dbReference type="NCBIfam" id="TIGR02284">
    <property type="entry name" value="PA2169 family four-helix-bundle protein"/>
    <property type="match status" value="1"/>
</dbReference>
<evidence type="ECO:0000259" key="2">
    <source>
        <dbReference type="Pfam" id="PF09537"/>
    </source>
</evidence>
<reference evidence="3 4" key="1">
    <citation type="submission" date="2024-02" db="EMBL/GenBank/DDBJ databases">
        <title>Distribution and functional of Brevundimonas-related endobacteria within Verticillium dahliae.</title>
        <authorList>
            <person name="Zeng H."/>
        </authorList>
    </citation>
    <scope>NUCLEOTIDE SEQUENCE [LARGE SCALE GENOMIC DNA]</scope>
    <source>
        <strain evidence="3 4">TRM 44200</strain>
    </source>
</reference>
<dbReference type="EMBL" id="CP146369">
    <property type="protein sequence ID" value="WWT55441.1"/>
    <property type="molecule type" value="Genomic_DNA"/>
</dbReference>
<keyword evidence="4" id="KW-1185">Reference proteome</keyword>